<evidence type="ECO:0000313" key="6">
    <source>
        <dbReference type="EMBL" id="GJS64441.1"/>
    </source>
</evidence>
<dbReference type="InterPro" id="IPR036397">
    <property type="entry name" value="RNaseH_sf"/>
</dbReference>
<evidence type="ECO:0000256" key="1">
    <source>
        <dbReference type="ARBA" id="ARBA00022679"/>
    </source>
</evidence>
<reference evidence="6" key="1">
    <citation type="journal article" date="2022" name="Int. J. Mol. Sci.">
        <title>Draft Genome of Tanacetum Coccineum: Genomic Comparison of Closely Related Tanacetum-Family Plants.</title>
        <authorList>
            <person name="Yamashiro T."/>
            <person name="Shiraishi A."/>
            <person name="Nakayama K."/>
            <person name="Satake H."/>
        </authorList>
    </citation>
    <scope>NUCLEOTIDE SEQUENCE</scope>
</reference>
<dbReference type="InterPro" id="IPR001584">
    <property type="entry name" value="Integrase_cat-core"/>
</dbReference>
<dbReference type="InterPro" id="IPR021109">
    <property type="entry name" value="Peptidase_aspartic_dom_sf"/>
</dbReference>
<keyword evidence="4" id="KW-0378">Hydrolase</keyword>
<gene>
    <name evidence="6" type="ORF">Tco_0679005</name>
</gene>
<keyword evidence="6" id="KW-0695">RNA-directed DNA polymerase</keyword>
<keyword evidence="4" id="KW-0255">Endonuclease</keyword>
<dbReference type="InterPro" id="IPR012337">
    <property type="entry name" value="RNaseH-like_sf"/>
</dbReference>
<evidence type="ECO:0000256" key="3">
    <source>
        <dbReference type="ARBA" id="ARBA00022722"/>
    </source>
</evidence>
<dbReference type="SUPFAM" id="SSF56672">
    <property type="entry name" value="DNA/RNA polymerases"/>
    <property type="match status" value="1"/>
</dbReference>
<evidence type="ECO:0000313" key="7">
    <source>
        <dbReference type="Proteomes" id="UP001151760"/>
    </source>
</evidence>
<dbReference type="Gene3D" id="3.30.420.10">
    <property type="entry name" value="Ribonuclease H-like superfamily/Ribonuclease H"/>
    <property type="match status" value="1"/>
</dbReference>
<dbReference type="InterPro" id="IPR043128">
    <property type="entry name" value="Rev_trsase/Diguanyl_cyclase"/>
</dbReference>
<dbReference type="Gene3D" id="1.10.340.70">
    <property type="match status" value="1"/>
</dbReference>
<evidence type="ECO:0000256" key="2">
    <source>
        <dbReference type="ARBA" id="ARBA00022695"/>
    </source>
</evidence>
<dbReference type="Pfam" id="PF17921">
    <property type="entry name" value="Integrase_H2C2"/>
    <property type="match status" value="1"/>
</dbReference>
<dbReference type="InterPro" id="IPR050951">
    <property type="entry name" value="Retrovirus_Pol_polyprotein"/>
</dbReference>
<dbReference type="PROSITE" id="PS50994">
    <property type="entry name" value="INTEGRASE"/>
    <property type="match status" value="1"/>
</dbReference>
<keyword evidence="3" id="KW-0540">Nuclease</keyword>
<dbReference type="PANTHER" id="PTHR37984">
    <property type="entry name" value="PROTEIN CBG26694"/>
    <property type="match status" value="1"/>
</dbReference>
<dbReference type="GO" id="GO:0003964">
    <property type="term" value="F:RNA-directed DNA polymerase activity"/>
    <property type="evidence" value="ECO:0007669"/>
    <property type="project" value="UniProtKB-KW"/>
</dbReference>
<dbReference type="InterPro" id="IPR043502">
    <property type="entry name" value="DNA/RNA_pol_sf"/>
</dbReference>
<name>A0ABQ4XHZ2_9ASTR</name>
<keyword evidence="2" id="KW-0548">Nucleotidyltransferase</keyword>
<dbReference type="SUPFAM" id="SSF53098">
    <property type="entry name" value="Ribonuclease H-like"/>
    <property type="match status" value="1"/>
</dbReference>
<keyword evidence="1" id="KW-0808">Transferase</keyword>
<reference evidence="6" key="2">
    <citation type="submission" date="2022-01" db="EMBL/GenBank/DDBJ databases">
        <authorList>
            <person name="Yamashiro T."/>
            <person name="Shiraishi A."/>
            <person name="Satake H."/>
            <person name="Nakayama K."/>
        </authorList>
    </citation>
    <scope>NUCLEOTIDE SEQUENCE</scope>
</reference>
<dbReference type="Pfam" id="PF08284">
    <property type="entry name" value="RVP_2"/>
    <property type="match status" value="1"/>
</dbReference>
<keyword evidence="7" id="KW-1185">Reference proteome</keyword>
<accession>A0ABQ4XHZ2</accession>
<dbReference type="EMBL" id="BQNB010009505">
    <property type="protein sequence ID" value="GJS64441.1"/>
    <property type="molecule type" value="Genomic_DNA"/>
</dbReference>
<feature type="domain" description="Integrase catalytic" evidence="5">
    <location>
        <begin position="400"/>
        <end position="509"/>
    </location>
</feature>
<dbReference type="PANTHER" id="PTHR37984:SF5">
    <property type="entry name" value="PROTEIN NYNRIN-LIKE"/>
    <property type="match status" value="1"/>
</dbReference>
<organism evidence="6 7">
    <name type="scientific">Tanacetum coccineum</name>
    <dbReference type="NCBI Taxonomy" id="301880"/>
    <lineage>
        <taxon>Eukaryota</taxon>
        <taxon>Viridiplantae</taxon>
        <taxon>Streptophyta</taxon>
        <taxon>Embryophyta</taxon>
        <taxon>Tracheophyta</taxon>
        <taxon>Spermatophyta</taxon>
        <taxon>Magnoliopsida</taxon>
        <taxon>eudicotyledons</taxon>
        <taxon>Gunneridae</taxon>
        <taxon>Pentapetalae</taxon>
        <taxon>asterids</taxon>
        <taxon>campanulids</taxon>
        <taxon>Asterales</taxon>
        <taxon>Asteraceae</taxon>
        <taxon>Asteroideae</taxon>
        <taxon>Anthemideae</taxon>
        <taxon>Anthemidinae</taxon>
        <taxon>Tanacetum</taxon>
    </lineage>
</organism>
<evidence type="ECO:0000256" key="4">
    <source>
        <dbReference type="ARBA" id="ARBA00022759"/>
    </source>
</evidence>
<proteinExistence type="predicted"/>
<dbReference type="Gene3D" id="3.30.70.270">
    <property type="match status" value="1"/>
</dbReference>
<dbReference type="CDD" id="cd00303">
    <property type="entry name" value="retropepsin_like"/>
    <property type="match status" value="1"/>
</dbReference>
<dbReference type="InterPro" id="IPR041588">
    <property type="entry name" value="Integrase_H2C2"/>
</dbReference>
<protein>
    <submittedName>
        <fullName evidence="6">Reverse transcriptase domain-containing protein</fullName>
    </submittedName>
</protein>
<dbReference type="SUPFAM" id="SSF50630">
    <property type="entry name" value="Acid proteases"/>
    <property type="match status" value="1"/>
</dbReference>
<comment type="caution">
    <text evidence="6">The sequence shown here is derived from an EMBL/GenBank/DDBJ whole genome shotgun (WGS) entry which is preliminary data.</text>
</comment>
<evidence type="ECO:0000259" key="5">
    <source>
        <dbReference type="PROSITE" id="PS50994"/>
    </source>
</evidence>
<dbReference type="Proteomes" id="UP001151760">
    <property type="component" value="Unassembled WGS sequence"/>
</dbReference>
<dbReference type="Gene3D" id="2.40.70.10">
    <property type="entry name" value="Acid Proteases"/>
    <property type="match status" value="1"/>
</dbReference>
<sequence length="662" mass="76905">MTGTFSLYNHFATFLFDSGVDYSFISTNCLPLINMKPSVISLSYEIEIASSIKVETNKIIRGCKLELEGHTFIIDLIPFGYGSFDVIVGMDWLSKLRAKIVCYEKIVQIMLSNGDILEVHGERPKGNLKHLKTMKVNEPKLEDITVVREFPSVFLEDLSGVPPSRKVEFRIDLIPGAMPITNHLIVWNLRKCKNYPINLKSSKKMVSYDLVLHPGEHRIDDLFYQLQGAWYFSKIDPRSGYHRLRVREEDIPKTACRMRSYLNKFIIAFIDDILIFSKSKEEHEVHLKLILELLEKEKLFGKFSKCIKARILEAQSESSKGVNTPAEMLKGLDKQLERKEDGGLYLAERIWVPAYGNLRTLITNEAHATRYSVHPGAHNMYYDLRGLYWWHGMKKDISMYPEIPKWKWENIIMDSINKLPRTSSGHDSIWVIVDRLTKSAYFLAIREDYKTERLARLYINEIIARHDVPVSIISDHDSYFTSRFWQSLQKSLGTRLDLSTAYHPKTDGQKRLKAARDCQKSYADNRRKPLEFSVGDQVLLKMSPRKGVVHFGVHDMFHVSNLKKCLADINFDVPLEEIKIDDNLHIVEEPMKIMDQPLRSDVLALKANDVSLLWENWWVEAEMVSPEVESEEWRRLLLHWMRDVFGISTDGREEDLFPRNGM</sequence>